<organism evidence="2 3">
    <name type="scientific">Gordonibacter faecis</name>
    <dbReference type="NCBI Taxonomy" id="3047475"/>
    <lineage>
        <taxon>Bacteria</taxon>
        <taxon>Bacillati</taxon>
        <taxon>Actinomycetota</taxon>
        <taxon>Coriobacteriia</taxon>
        <taxon>Eggerthellales</taxon>
        <taxon>Eggerthellaceae</taxon>
        <taxon>Gordonibacter</taxon>
    </lineage>
</organism>
<accession>A0ABT7DSK8</accession>
<evidence type="ECO:0000313" key="2">
    <source>
        <dbReference type="EMBL" id="MDJ1651155.1"/>
    </source>
</evidence>
<proteinExistence type="predicted"/>
<dbReference type="GO" id="GO:0016757">
    <property type="term" value="F:glycosyltransferase activity"/>
    <property type="evidence" value="ECO:0007669"/>
    <property type="project" value="UniProtKB-KW"/>
</dbReference>
<dbReference type="Proteomes" id="UP001232750">
    <property type="component" value="Unassembled WGS sequence"/>
</dbReference>
<evidence type="ECO:0000313" key="3">
    <source>
        <dbReference type="Proteomes" id="UP001232750"/>
    </source>
</evidence>
<protein>
    <submittedName>
        <fullName evidence="2">Glycosyltransferase family 2 protein</fullName>
        <ecNumber evidence="2">2.4.-.-</ecNumber>
    </submittedName>
</protein>
<dbReference type="Pfam" id="PF00535">
    <property type="entry name" value="Glycos_transf_2"/>
    <property type="match status" value="1"/>
</dbReference>
<evidence type="ECO:0000259" key="1">
    <source>
        <dbReference type="Pfam" id="PF00535"/>
    </source>
</evidence>
<dbReference type="EC" id="2.4.-.-" evidence="2"/>
<dbReference type="SUPFAM" id="SSF53448">
    <property type="entry name" value="Nucleotide-diphospho-sugar transferases"/>
    <property type="match status" value="1"/>
</dbReference>
<dbReference type="PANTHER" id="PTHR22916:SF3">
    <property type="entry name" value="UDP-GLCNAC:BETAGAL BETA-1,3-N-ACETYLGLUCOSAMINYLTRANSFERASE-LIKE PROTEIN 1"/>
    <property type="match status" value="1"/>
</dbReference>
<dbReference type="InterPro" id="IPR001173">
    <property type="entry name" value="Glyco_trans_2-like"/>
</dbReference>
<feature type="domain" description="Glycosyltransferase 2-like" evidence="1">
    <location>
        <begin position="8"/>
        <end position="163"/>
    </location>
</feature>
<keyword evidence="2" id="KW-0808">Transferase</keyword>
<dbReference type="PANTHER" id="PTHR22916">
    <property type="entry name" value="GLYCOSYLTRANSFERASE"/>
    <property type="match status" value="1"/>
</dbReference>
<name>A0ABT7DSK8_9ACTN</name>
<reference evidence="2 3" key="1">
    <citation type="submission" date="2023-05" db="EMBL/GenBank/DDBJ databases">
        <title>Gordonibacter KGMB12511T sp. nov., isolated from faeces of healthy Korean.</title>
        <authorList>
            <person name="Kim H.S."/>
            <person name="Kim J.-S."/>
            <person name="Suh M.K."/>
            <person name="Eom M.K."/>
            <person name="Do H.E."/>
            <person name="Lee J.-S."/>
        </authorList>
    </citation>
    <scope>NUCLEOTIDE SEQUENCE [LARGE SCALE GENOMIC DNA]</scope>
    <source>
        <strain evidence="2 3">KGMB12511</strain>
    </source>
</reference>
<dbReference type="Gene3D" id="3.90.550.10">
    <property type="entry name" value="Spore Coat Polysaccharide Biosynthesis Protein SpsA, Chain A"/>
    <property type="match status" value="1"/>
</dbReference>
<dbReference type="InterPro" id="IPR029044">
    <property type="entry name" value="Nucleotide-diphossugar_trans"/>
</dbReference>
<sequence length="367" mass="41910">MVNPPILSVVVPVYGAEPYLDQALESICAQTLKDIEIICLNDGSKDRSLEIMQAHAAKDPRIRVIDKGNQGYGATCNRGMDEARGTWIAILEPDDWIEPAMYERMLAFAQTLDASVDIIKTPYWRIINPDTPQQRKLHCSYHSRIRPHRQPFSIGEAAHLLCHHPSIWSAVYRADFLREKGIRFREYPGSGWADNPFLIETLCQTDAIAYLDEPFYCYREETEEKTLAFHKANPLLPIERWQEMANALDTLGVRDERVWKAHNSRGFTYLGGILETVGLDCPGVREAARGMMARMNEELVLTDDNISPGYKRLYLLLTGKPERDFPKLPYVRSLVREGWYTLKNTGPANTLHMVKTYLGTKADHEGR</sequence>
<dbReference type="CDD" id="cd00761">
    <property type="entry name" value="Glyco_tranf_GTA_type"/>
    <property type="match status" value="1"/>
</dbReference>
<dbReference type="EMBL" id="JASJEU010000020">
    <property type="protein sequence ID" value="MDJ1651155.1"/>
    <property type="molecule type" value="Genomic_DNA"/>
</dbReference>
<keyword evidence="3" id="KW-1185">Reference proteome</keyword>
<keyword evidence="2" id="KW-0328">Glycosyltransferase</keyword>
<gene>
    <name evidence="2" type="ORF">QNJ86_10120</name>
</gene>
<comment type="caution">
    <text evidence="2">The sequence shown here is derived from an EMBL/GenBank/DDBJ whole genome shotgun (WGS) entry which is preliminary data.</text>
</comment>
<dbReference type="RefSeq" id="WP_283832501.1">
    <property type="nucleotide sequence ID" value="NZ_JASJEU010000020.1"/>
</dbReference>